<protein>
    <submittedName>
        <fullName evidence="1">Uncharacterized protein</fullName>
    </submittedName>
</protein>
<reference evidence="1 2" key="1">
    <citation type="submission" date="2019-06" db="EMBL/GenBank/DDBJ databases">
        <title>Genome Sequence of the Brown Rot Fungal Pathogen Monilinia laxa.</title>
        <authorList>
            <person name="De Miccolis Angelini R.M."/>
            <person name="Landi L."/>
            <person name="Abate D."/>
            <person name="Pollastro S."/>
            <person name="Romanazzi G."/>
            <person name="Faretra F."/>
        </authorList>
    </citation>
    <scope>NUCLEOTIDE SEQUENCE [LARGE SCALE GENOMIC DNA]</scope>
    <source>
        <strain evidence="1 2">Mlax316</strain>
    </source>
</reference>
<organism evidence="1 2">
    <name type="scientific">Monilinia laxa</name>
    <name type="common">Brown rot fungus</name>
    <name type="synonym">Sclerotinia laxa</name>
    <dbReference type="NCBI Taxonomy" id="61186"/>
    <lineage>
        <taxon>Eukaryota</taxon>
        <taxon>Fungi</taxon>
        <taxon>Dikarya</taxon>
        <taxon>Ascomycota</taxon>
        <taxon>Pezizomycotina</taxon>
        <taxon>Leotiomycetes</taxon>
        <taxon>Helotiales</taxon>
        <taxon>Sclerotiniaceae</taxon>
        <taxon>Monilinia</taxon>
    </lineage>
</organism>
<evidence type="ECO:0000313" key="2">
    <source>
        <dbReference type="Proteomes" id="UP000326757"/>
    </source>
</evidence>
<dbReference type="Proteomes" id="UP000326757">
    <property type="component" value="Unassembled WGS sequence"/>
</dbReference>
<proteinExistence type="predicted"/>
<gene>
    <name evidence="1" type="ORF">EYC80_003885</name>
</gene>
<sequence>MHSPLIDQHFLHVHQFCIMGCVILCQNYFSSHFSSKLLQPLPSKKSIPSHPIPSHPTPSHLISIKKSRILHTFLDLFGDPHLARTTDILPVTRSKPFFPQSISPINSIIFRGTAKPVNHSRIQFI</sequence>
<comment type="caution">
    <text evidence="1">The sequence shown here is derived from an EMBL/GenBank/DDBJ whole genome shotgun (WGS) entry which is preliminary data.</text>
</comment>
<keyword evidence="2" id="KW-1185">Reference proteome</keyword>
<dbReference type="AlphaFoldDB" id="A0A5N6KL26"/>
<dbReference type="EMBL" id="VIGI01000001">
    <property type="protein sequence ID" value="KAB8304496.1"/>
    <property type="molecule type" value="Genomic_DNA"/>
</dbReference>
<name>A0A5N6KL26_MONLA</name>
<accession>A0A5N6KL26</accession>
<evidence type="ECO:0000313" key="1">
    <source>
        <dbReference type="EMBL" id="KAB8304496.1"/>
    </source>
</evidence>